<dbReference type="AlphaFoldDB" id="A0A7F5R7M8"/>
<dbReference type="InterPro" id="IPR041580">
    <property type="entry name" value="TERT_thumb"/>
</dbReference>
<evidence type="ECO:0000256" key="14">
    <source>
        <dbReference type="RuleBase" id="RU365061"/>
    </source>
</evidence>
<dbReference type="Pfam" id="PF00078">
    <property type="entry name" value="RVT_1"/>
    <property type="match status" value="1"/>
</dbReference>
<evidence type="ECO:0000256" key="12">
    <source>
        <dbReference type="ARBA" id="ARBA00032044"/>
    </source>
</evidence>
<dbReference type="OrthoDB" id="289721at2759"/>
<name>A0A7F5R7M8_AGRPL</name>
<evidence type="ECO:0000256" key="3">
    <source>
        <dbReference type="ARBA" id="ARBA00016182"/>
    </source>
</evidence>
<dbReference type="Proteomes" id="UP000192223">
    <property type="component" value="Unplaced"/>
</dbReference>
<evidence type="ECO:0000256" key="13">
    <source>
        <dbReference type="ARBA" id="ARBA00048173"/>
    </source>
</evidence>
<evidence type="ECO:0000256" key="4">
    <source>
        <dbReference type="ARBA" id="ARBA00022454"/>
    </source>
</evidence>
<dbReference type="GO" id="GO:0042162">
    <property type="term" value="F:telomeric DNA binding"/>
    <property type="evidence" value="ECO:0007669"/>
    <property type="project" value="TreeGrafter"/>
</dbReference>
<evidence type="ECO:0000256" key="2">
    <source>
        <dbReference type="ARBA" id="ARBA00012493"/>
    </source>
</evidence>
<keyword evidence="8 14" id="KW-0460">Magnesium</keyword>
<keyword evidence="4 14" id="KW-0158">Chromosome</keyword>
<accession>A0A7F5R7M8</accession>
<dbReference type="GO" id="GO:0003720">
    <property type="term" value="F:telomerase activity"/>
    <property type="evidence" value="ECO:0007669"/>
    <property type="project" value="InterPro"/>
</dbReference>
<protein>
    <recommendedName>
        <fullName evidence="3 14">Telomerase reverse transcriptase</fullName>
        <ecNumber evidence="2 14">2.7.7.49</ecNumber>
    </recommendedName>
    <alternativeName>
        <fullName evidence="12 14">Telomerase catalytic subunit</fullName>
    </alternativeName>
</protein>
<evidence type="ECO:0000256" key="8">
    <source>
        <dbReference type="ARBA" id="ARBA00022842"/>
    </source>
</evidence>
<dbReference type="GeneID" id="108734725"/>
<sequence>MITMTYFRRTQRTQTTINEYFSLEPINENRKRKMRGLSLKQQFGSEECTEKYKILQDILKKSKDFVKDNPHTQNVNFIFMALDQIISDKYFGSKSNRKIFYCTVKKIIRRSRFECIYRRELYQGYDYTCMTWLTREQDFVVVNEWVLNRIVKPIINKYFFAMKDINTNYGLKLIPMRKWFSFQTRVIQNMIKNQHLQPLSCNPTCIRGKLSILMKKDINNVESYRPIVLLNKNSRGSESRKKLKEIAASIRKLASEMCDTKTKYFYQEWSKFVEETGYKNIYGAVADVKDAFGSITTKKMSNLLDKLVEEKNMESAKGYYIKAHIRNQNVIYQFTRKGIPHIGRWKHGLLQGDILSSALCQLYISDLDRQYLTGFSQNFLLHRSTDDYFFCTTNREDLTKFMAIMKKHYKINVNKFQSSIINDNILLYNGNIFIMGSKEIKCHYKFKKGSLMKHKCKFWNLRNQVAYERLDLFIKRTLEFPCNNYFFSKMYINTVFNSYATVLDNFFEGMVYIALKFDAAVVAAYRENIPSGLLIEVIKTVFNRYCKKCIGILNKNAKNDENTRINSKSHFYKLSILAFQLVLKKRKWLYGDTIKQLNVMNKSHVVLQKCYINMQRFRKIPDVFKYLKIGTCIRYKKICNKKC</sequence>
<dbReference type="Gene3D" id="1.10.357.90">
    <property type="match status" value="1"/>
</dbReference>
<dbReference type="InterPro" id="IPR000477">
    <property type="entry name" value="RT_dom"/>
</dbReference>
<keyword evidence="6 14" id="KW-0548">Nucleotidyltransferase</keyword>
<dbReference type="PROSITE" id="PS50878">
    <property type="entry name" value="RT_POL"/>
    <property type="match status" value="1"/>
</dbReference>
<dbReference type="CTD" id="7015"/>
<dbReference type="GO" id="GO:0070034">
    <property type="term" value="F:telomerase RNA binding"/>
    <property type="evidence" value="ECO:0007669"/>
    <property type="project" value="TreeGrafter"/>
</dbReference>
<dbReference type="GO" id="GO:0046872">
    <property type="term" value="F:metal ion binding"/>
    <property type="evidence" value="ECO:0007669"/>
    <property type="project" value="UniProtKB-KW"/>
</dbReference>
<evidence type="ECO:0000313" key="16">
    <source>
        <dbReference type="Proteomes" id="UP000192223"/>
    </source>
</evidence>
<comment type="function">
    <text evidence="14">Telomerase is a ribonucleoprotein enzyme essential for the replication of chromosome termini in most eukaryotes. It elongates telomeres. It is a reverse transcriptase that adds simple sequence repeats to chromosome ends by copying a template sequence within the RNA component of the enzyme.</text>
</comment>
<dbReference type="SMART" id="SM00975">
    <property type="entry name" value="Telomerase_RBD"/>
    <property type="match status" value="1"/>
</dbReference>
<dbReference type="GO" id="GO:0007004">
    <property type="term" value="P:telomere maintenance via telomerase"/>
    <property type="evidence" value="ECO:0007669"/>
    <property type="project" value="TreeGrafter"/>
</dbReference>
<dbReference type="RefSeq" id="XP_025831972.1">
    <property type="nucleotide sequence ID" value="XM_025976187.1"/>
</dbReference>
<evidence type="ECO:0000256" key="6">
    <source>
        <dbReference type="ARBA" id="ARBA00022695"/>
    </source>
</evidence>
<dbReference type="SUPFAM" id="SSF56672">
    <property type="entry name" value="DNA/RNA polymerases"/>
    <property type="match status" value="1"/>
</dbReference>
<keyword evidence="7 14" id="KW-0479">Metal-binding</keyword>
<evidence type="ECO:0000256" key="1">
    <source>
        <dbReference type="ARBA" id="ARBA00008001"/>
    </source>
</evidence>
<evidence type="ECO:0000256" key="10">
    <source>
        <dbReference type="ARBA" id="ARBA00022918"/>
    </source>
</evidence>
<dbReference type="InterPro" id="IPR021891">
    <property type="entry name" value="Telomerase_RBD"/>
</dbReference>
<keyword evidence="16" id="KW-1185">Reference proteome</keyword>
<comment type="subcellular location">
    <subcellularLocation>
        <location evidence="14">Nucleus</location>
    </subcellularLocation>
    <subcellularLocation>
        <location evidence="14">Chromosome</location>
        <location evidence="14">Telomere</location>
    </subcellularLocation>
</comment>
<evidence type="ECO:0000256" key="9">
    <source>
        <dbReference type="ARBA" id="ARBA00022895"/>
    </source>
</evidence>
<dbReference type="InterPro" id="IPR043502">
    <property type="entry name" value="DNA/RNA_pol_sf"/>
</dbReference>
<dbReference type="CDD" id="cd01648">
    <property type="entry name" value="TERT"/>
    <property type="match status" value="1"/>
</dbReference>
<dbReference type="PANTHER" id="PTHR12066">
    <property type="entry name" value="TELOMERASE REVERSE TRANSCRIPTASE"/>
    <property type="match status" value="1"/>
</dbReference>
<dbReference type="PANTHER" id="PTHR12066:SF0">
    <property type="entry name" value="TELOMERASE REVERSE TRANSCRIPTASE"/>
    <property type="match status" value="1"/>
</dbReference>
<dbReference type="Pfam" id="PF12009">
    <property type="entry name" value="Telomerase_RBD"/>
    <property type="match status" value="1"/>
</dbReference>
<evidence type="ECO:0000313" key="17">
    <source>
        <dbReference type="RefSeq" id="XP_025831970.1"/>
    </source>
</evidence>
<evidence type="ECO:0000256" key="7">
    <source>
        <dbReference type="ARBA" id="ARBA00022723"/>
    </source>
</evidence>
<keyword evidence="10 14" id="KW-0695">RNA-directed DNA polymerase</keyword>
<dbReference type="EC" id="2.7.7.49" evidence="2 14"/>
<gene>
    <name evidence="17 18" type="primary">LOC108734725</name>
</gene>
<evidence type="ECO:0000259" key="15">
    <source>
        <dbReference type="PROSITE" id="PS50878"/>
    </source>
</evidence>
<keyword evidence="11 14" id="KW-0539">Nucleus</keyword>
<dbReference type="Gene3D" id="3.30.70.2630">
    <property type="match status" value="1"/>
</dbReference>
<dbReference type="GO" id="GO:0000781">
    <property type="term" value="C:chromosome, telomeric region"/>
    <property type="evidence" value="ECO:0007669"/>
    <property type="project" value="UniProtKB-SubCell"/>
</dbReference>
<organism evidence="16 18">
    <name type="scientific">Agrilus planipennis</name>
    <name type="common">Emerald ash borer</name>
    <name type="synonym">Agrilus marcopoli</name>
    <dbReference type="NCBI Taxonomy" id="224129"/>
    <lineage>
        <taxon>Eukaryota</taxon>
        <taxon>Metazoa</taxon>
        <taxon>Ecdysozoa</taxon>
        <taxon>Arthropoda</taxon>
        <taxon>Hexapoda</taxon>
        <taxon>Insecta</taxon>
        <taxon>Pterygota</taxon>
        <taxon>Neoptera</taxon>
        <taxon>Endopterygota</taxon>
        <taxon>Coleoptera</taxon>
        <taxon>Polyphaga</taxon>
        <taxon>Elateriformia</taxon>
        <taxon>Buprestoidea</taxon>
        <taxon>Buprestidae</taxon>
        <taxon>Agrilinae</taxon>
        <taxon>Agrilus</taxon>
    </lineage>
</organism>
<dbReference type="RefSeq" id="XP_025831970.1">
    <property type="nucleotide sequence ID" value="XM_025976185.1"/>
</dbReference>
<dbReference type="Gene3D" id="1.10.132.70">
    <property type="match status" value="1"/>
</dbReference>
<comment type="similarity">
    <text evidence="1 14">Belongs to the reverse transcriptase family. Telomerase subfamily.</text>
</comment>
<evidence type="ECO:0000256" key="5">
    <source>
        <dbReference type="ARBA" id="ARBA00022679"/>
    </source>
</evidence>
<keyword evidence="5 14" id="KW-0808">Transferase</keyword>
<dbReference type="Gene3D" id="3.10.10.20">
    <property type="match status" value="1"/>
</dbReference>
<dbReference type="Gene3D" id="1.10.10.2210">
    <property type="match status" value="1"/>
</dbReference>
<proteinExistence type="inferred from homology"/>
<comment type="catalytic activity">
    <reaction evidence="13 14">
        <text>DNA(n) + a 2'-deoxyribonucleoside 5'-triphosphate = DNA(n+1) + diphosphate</text>
        <dbReference type="Rhea" id="RHEA:22508"/>
        <dbReference type="Rhea" id="RHEA-COMP:17339"/>
        <dbReference type="Rhea" id="RHEA-COMP:17340"/>
        <dbReference type="ChEBI" id="CHEBI:33019"/>
        <dbReference type="ChEBI" id="CHEBI:61560"/>
        <dbReference type="ChEBI" id="CHEBI:173112"/>
        <dbReference type="EC" id="2.7.7.49"/>
    </reaction>
</comment>
<dbReference type="GO" id="GO:0000333">
    <property type="term" value="C:telomerase catalytic core complex"/>
    <property type="evidence" value="ECO:0007669"/>
    <property type="project" value="TreeGrafter"/>
</dbReference>
<dbReference type="Pfam" id="PF17984">
    <property type="entry name" value="TERT_thumb"/>
    <property type="match status" value="1"/>
</dbReference>
<evidence type="ECO:0000313" key="18">
    <source>
        <dbReference type="RefSeq" id="XP_025831972.1"/>
    </source>
</evidence>
<dbReference type="InterPro" id="IPR003545">
    <property type="entry name" value="Telomerase_RT"/>
</dbReference>
<reference evidence="17 18" key="1">
    <citation type="submission" date="2025-04" db="UniProtKB">
        <authorList>
            <consortium name="RefSeq"/>
        </authorList>
    </citation>
    <scope>IDENTIFICATION</scope>
    <source>
        <tissue evidence="17 18">Entire body</tissue>
    </source>
</reference>
<evidence type="ECO:0000256" key="11">
    <source>
        <dbReference type="ARBA" id="ARBA00023242"/>
    </source>
</evidence>
<feature type="domain" description="Reverse transcriptase" evidence="15">
    <location>
        <begin position="194"/>
        <end position="433"/>
    </location>
</feature>
<keyword evidence="9 14" id="KW-0779">Telomere</keyword>